<organism evidence="2 3">
    <name type="scientific">Neomesorhizobium albiziae</name>
    <dbReference type="NCBI Taxonomy" id="335020"/>
    <lineage>
        <taxon>Bacteria</taxon>
        <taxon>Pseudomonadati</taxon>
        <taxon>Pseudomonadota</taxon>
        <taxon>Alphaproteobacteria</taxon>
        <taxon>Hyphomicrobiales</taxon>
        <taxon>Phyllobacteriaceae</taxon>
        <taxon>Neomesorhizobium</taxon>
    </lineage>
</organism>
<proteinExistence type="predicted"/>
<reference evidence="2 3" key="1">
    <citation type="submission" date="2016-10" db="EMBL/GenBank/DDBJ databases">
        <authorList>
            <person name="Varghese N."/>
            <person name="Submissions S."/>
        </authorList>
    </citation>
    <scope>NUCLEOTIDE SEQUENCE [LARGE SCALE GENOMIC DNA]</scope>
    <source>
        <strain evidence="2 3">DSM 21822</strain>
    </source>
</reference>
<dbReference type="AlphaFoldDB" id="A0A1I4D0I6"/>
<dbReference type="Pfam" id="PF10686">
    <property type="entry name" value="YAcAr"/>
    <property type="match status" value="1"/>
</dbReference>
<dbReference type="EMBL" id="FOSL01000015">
    <property type="protein sequence ID" value="SFK86380.1"/>
    <property type="molecule type" value="Genomic_DNA"/>
</dbReference>
<accession>A0A1I4D0I6</accession>
<dbReference type="InterPro" id="IPR019627">
    <property type="entry name" value="YAcAr"/>
</dbReference>
<sequence length="110" mass="12361">MDFNDHDRIWDSLDKAHAKHPDMVLLHGGSPRGAERIAACWAESRNVPQIAFKPDWNRHAKAAPFRRNDELLSVVPAGVIVFPGSGITDNLVDKARRLGIPIWRFKDNVA</sequence>
<evidence type="ECO:0000313" key="2">
    <source>
        <dbReference type="EMBL" id="SFK86380.1"/>
    </source>
</evidence>
<keyword evidence="3" id="KW-1185">Reference proteome</keyword>
<feature type="domain" description="YspA cpYpsA-related SLOG" evidence="1">
    <location>
        <begin position="2"/>
        <end position="59"/>
    </location>
</feature>
<evidence type="ECO:0000259" key="1">
    <source>
        <dbReference type="Pfam" id="PF10686"/>
    </source>
</evidence>
<protein>
    <recommendedName>
        <fullName evidence="1">YspA cpYpsA-related SLOG domain-containing protein</fullName>
    </recommendedName>
</protein>
<evidence type="ECO:0000313" key="3">
    <source>
        <dbReference type="Proteomes" id="UP000323300"/>
    </source>
</evidence>
<dbReference type="Proteomes" id="UP000323300">
    <property type="component" value="Unassembled WGS sequence"/>
</dbReference>
<name>A0A1I4D0I6_9HYPH</name>
<gene>
    <name evidence="2" type="ORF">SAMN04488498_11532</name>
</gene>